<evidence type="ECO:0000313" key="2">
    <source>
        <dbReference type="EMBL" id="AXI74230.1"/>
    </source>
</evidence>
<dbReference type="Proteomes" id="UP000253779">
    <property type="component" value="Chromosome"/>
</dbReference>
<evidence type="ECO:0000259" key="1">
    <source>
        <dbReference type="Pfam" id="PF01337"/>
    </source>
</evidence>
<accession>A0AAD0Q900</accession>
<gene>
    <name evidence="2" type="ORF">DTW94_25330</name>
</gene>
<reference evidence="2 3" key="1">
    <citation type="submission" date="2018-07" db="EMBL/GenBank/DDBJ databases">
        <title>Complete genome sequence of soil actinomycete Streptomyces cavourensis tj430.</title>
        <authorList>
            <person name="Wang P."/>
            <person name="Huang Y."/>
        </authorList>
    </citation>
    <scope>NUCLEOTIDE SEQUENCE [LARGE SCALE GENOMIC DNA]</scope>
    <source>
        <strain evidence="2 3">TJ430</strain>
    </source>
</reference>
<protein>
    <recommendedName>
        <fullName evidence="1">Barstar (barnase inhibitor) domain-containing protein</fullName>
    </recommendedName>
</protein>
<evidence type="ECO:0000313" key="3">
    <source>
        <dbReference type="Proteomes" id="UP000253779"/>
    </source>
</evidence>
<dbReference type="RefSeq" id="WP_114932960.1">
    <property type="nucleotide sequence ID" value="NZ_CP030930.1"/>
</dbReference>
<dbReference type="AlphaFoldDB" id="A0AAD0Q900"/>
<organism evidence="2 3">
    <name type="scientific">Streptomyces cavourensis</name>
    <dbReference type="NCBI Taxonomy" id="67258"/>
    <lineage>
        <taxon>Bacteria</taxon>
        <taxon>Bacillati</taxon>
        <taxon>Actinomycetota</taxon>
        <taxon>Actinomycetes</taxon>
        <taxon>Kitasatosporales</taxon>
        <taxon>Streptomycetaceae</taxon>
        <taxon>Streptomyces</taxon>
    </lineage>
</organism>
<feature type="domain" description="Barstar (barnase inhibitor)" evidence="1">
    <location>
        <begin position="28"/>
        <end position="118"/>
    </location>
</feature>
<name>A0AAD0Q900_9ACTN</name>
<proteinExistence type="predicted"/>
<dbReference type="EMBL" id="CP030930">
    <property type="protein sequence ID" value="AXI74230.1"/>
    <property type="molecule type" value="Genomic_DNA"/>
</dbReference>
<sequence length="145" mass="15224">MVIDRGFHEVSGADIPGILDEAARQGVPVFTLSTAGRTDREAFFGAVREALPLDPPLGTFRMVWDALSDSVWGGLHELKSPRVVIVWPEARPVAGAEGDFRTALSVLRDVAASLAEARDTGGRPTQVAVYIAPAQSGGEAASAKG</sequence>
<dbReference type="InterPro" id="IPR000468">
    <property type="entry name" value="Barstar"/>
</dbReference>
<dbReference type="Pfam" id="PF01337">
    <property type="entry name" value="Barstar"/>
    <property type="match status" value="1"/>
</dbReference>